<keyword evidence="1" id="KW-1133">Transmembrane helix</keyword>
<protein>
    <recommendedName>
        <fullName evidence="4">DUF4044 domain-containing protein</fullName>
    </recommendedName>
</protein>
<gene>
    <name evidence="2" type="ORF">HMPREF9456_01224</name>
</gene>
<keyword evidence="1" id="KW-0812">Transmembrane</keyword>
<accession>F8WZ23</accession>
<name>F8WZ23_9BACT</name>
<keyword evidence="3" id="KW-1185">Reference proteome</keyword>
<comment type="caution">
    <text evidence="2">The sequence shown here is derived from an EMBL/GenBank/DDBJ whole genome shotgun (WGS) entry which is preliminary data.</text>
</comment>
<sequence length="35" mass="4155">MKKYTNKILYIMIAVVIICFILMIFQIMEMIVSSL</sequence>
<reference evidence="2 3" key="1">
    <citation type="submission" date="2011-04" db="EMBL/GenBank/DDBJ databases">
        <title>The Genome Sequence of Dysgonomonas mossii DSM 22836.</title>
        <authorList>
            <consortium name="The Broad Institute Genome Sequencing Platform"/>
            <person name="Earl A."/>
            <person name="Ward D."/>
            <person name="Feldgarden M."/>
            <person name="Gevers D."/>
            <person name="Pudlo N."/>
            <person name="Martens E."/>
            <person name="Allen-Vercoe E."/>
            <person name="Young S.K."/>
            <person name="Zeng Q."/>
            <person name="Gargeya S."/>
            <person name="Fitzgerald M."/>
            <person name="Haas B."/>
            <person name="Abouelleil A."/>
            <person name="Alvarado L."/>
            <person name="Arachchi H.M."/>
            <person name="Berlin A."/>
            <person name="Brown A."/>
            <person name="Chapman S.B."/>
            <person name="Chen Z."/>
            <person name="Dunbar C."/>
            <person name="Freedman E."/>
            <person name="Gearin G."/>
            <person name="Gellesch M."/>
            <person name="Goldberg J."/>
            <person name="Griggs A."/>
            <person name="Gujja S."/>
            <person name="Heiman D."/>
            <person name="Howarth C."/>
            <person name="Larson L."/>
            <person name="Lui A."/>
            <person name="MacDonald P.J.P."/>
            <person name="Mehta T."/>
            <person name="Montmayeur A."/>
            <person name="Murphy C."/>
            <person name="Neiman D."/>
            <person name="Pearson M."/>
            <person name="Priest M."/>
            <person name="Roberts A."/>
            <person name="Saif S."/>
            <person name="Shea T."/>
            <person name="Shenoy N."/>
            <person name="Sisk P."/>
            <person name="Stolte C."/>
            <person name="Sykes S."/>
            <person name="Yandava C."/>
            <person name="Wortman J."/>
            <person name="Nusbaum C."/>
            <person name="Birren B."/>
        </authorList>
    </citation>
    <scope>NUCLEOTIDE SEQUENCE [LARGE SCALE GENOMIC DNA]</scope>
    <source>
        <strain evidence="2 3">DSM 22836</strain>
    </source>
</reference>
<dbReference type="EMBL" id="ADLW01000004">
    <property type="protein sequence ID" value="EGK04196.1"/>
    <property type="molecule type" value="Genomic_DNA"/>
</dbReference>
<evidence type="ECO:0000313" key="3">
    <source>
        <dbReference type="Proteomes" id="UP000006420"/>
    </source>
</evidence>
<organism evidence="2 3">
    <name type="scientific">Dysgonomonas mossii DSM 22836</name>
    <dbReference type="NCBI Taxonomy" id="742767"/>
    <lineage>
        <taxon>Bacteria</taxon>
        <taxon>Pseudomonadati</taxon>
        <taxon>Bacteroidota</taxon>
        <taxon>Bacteroidia</taxon>
        <taxon>Bacteroidales</taxon>
        <taxon>Dysgonomonadaceae</taxon>
        <taxon>Dysgonomonas</taxon>
    </lineage>
</organism>
<keyword evidence="1" id="KW-0472">Membrane</keyword>
<feature type="transmembrane region" description="Helical" evidence="1">
    <location>
        <begin position="7"/>
        <end position="28"/>
    </location>
</feature>
<evidence type="ECO:0008006" key="4">
    <source>
        <dbReference type="Google" id="ProtNLM"/>
    </source>
</evidence>
<dbReference type="HOGENOM" id="CLU_3364671_0_0_10"/>
<proteinExistence type="predicted"/>
<dbReference type="Proteomes" id="UP000006420">
    <property type="component" value="Unassembled WGS sequence"/>
</dbReference>
<evidence type="ECO:0000256" key="1">
    <source>
        <dbReference type="SAM" id="Phobius"/>
    </source>
</evidence>
<dbReference type="STRING" id="742767.HMPREF9456_01224"/>
<dbReference type="AlphaFoldDB" id="F8WZ23"/>
<evidence type="ECO:0000313" key="2">
    <source>
        <dbReference type="EMBL" id="EGK04196.1"/>
    </source>
</evidence>